<evidence type="ECO:0000313" key="1">
    <source>
        <dbReference type="EMBL" id="VVO70416.1"/>
    </source>
</evidence>
<sequence length="141" mass="16243">MIVKIAFDPANLKVEDEAWPAFDAGGITLKIWALYKKHFVTSQHFRESLVQMAELFERMLDIDDHDIRPYMNIDEFMGYLGACGIYGTVVGPRHKEMAEWVVRYWDYFNLSTQRAVTLQFKVVKEVDETLTISGFGPTATV</sequence>
<dbReference type="AlphaFoldDB" id="A0A5E7I3R0"/>
<organism evidence="1 2">
    <name type="scientific">Pseudomonas fluorescens</name>
    <dbReference type="NCBI Taxonomy" id="294"/>
    <lineage>
        <taxon>Bacteria</taxon>
        <taxon>Pseudomonadati</taxon>
        <taxon>Pseudomonadota</taxon>
        <taxon>Gammaproteobacteria</taxon>
        <taxon>Pseudomonadales</taxon>
        <taxon>Pseudomonadaceae</taxon>
        <taxon>Pseudomonas</taxon>
    </lineage>
</organism>
<dbReference type="EMBL" id="CABVIC010000001">
    <property type="protein sequence ID" value="VVO70416.1"/>
    <property type="molecule type" value="Genomic_DNA"/>
</dbReference>
<proteinExistence type="predicted"/>
<dbReference type="RefSeq" id="WP_110598766.1">
    <property type="nucleotide sequence ID" value="NZ_CABVIC010000001.1"/>
</dbReference>
<reference evidence="1 2" key="1">
    <citation type="submission" date="2019-09" db="EMBL/GenBank/DDBJ databases">
        <authorList>
            <person name="Chandra G."/>
            <person name="Truman W A."/>
        </authorList>
    </citation>
    <scope>NUCLEOTIDE SEQUENCE [LARGE SCALE GENOMIC DNA]</scope>
    <source>
        <strain evidence="1">PS847</strain>
    </source>
</reference>
<accession>A0A5E7I3R0</accession>
<dbReference type="Proteomes" id="UP000326067">
    <property type="component" value="Unassembled WGS sequence"/>
</dbReference>
<gene>
    <name evidence="1" type="ORF">PS847_01275</name>
</gene>
<evidence type="ECO:0000313" key="2">
    <source>
        <dbReference type="Proteomes" id="UP000326067"/>
    </source>
</evidence>
<protein>
    <submittedName>
        <fullName evidence="1">Uncharacterized protein</fullName>
    </submittedName>
</protein>
<name>A0A5E7I3R0_PSEFL</name>